<comment type="caution">
    <text evidence="1">The sequence shown here is derived from an EMBL/GenBank/DDBJ whole genome shotgun (WGS) entry which is preliminary data.</text>
</comment>
<evidence type="ECO:0008006" key="3">
    <source>
        <dbReference type="Google" id="ProtNLM"/>
    </source>
</evidence>
<evidence type="ECO:0000313" key="2">
    <source>
        <dbReference type="Proteomes" id="UP000334820"/>
    </source>
</evidence>
<dbReference type="SUPFAM" id="SSF52833">
    <property type="entry name" value="Thioredoxin-like"/>
    <property type="match status" value="1"/>
</dbReference>
<accession>A0A5J4K6B3</accession>
<gene>
    <name evidence="1" type="ORF">KTAU_08350</name>
</gene>
<dbReference type="AlphaFoldDB" id="A0A5J4K6B3"/>
<keyword evidence="2" id="KW-1185">Reference proteome</keyword>
<dbReference type="Proteomes" id="UP000334820">
    <property type="component" value="Unassembled WGS sequence"/>
</dbReference>
<dbReference type="EMBL" id="BKZV01000001">
    <property type="protein sequence ID" value="GER82197.1"/>
    <property type="molecule type" value="Genomic_DNA"/>
</dbReference>
<dbReference type="InterPro" id="IPR036249">
    <property type="entry name" value="Thioredoxin-like_sf"/>
</dbReference>
<proteinExistence type="predicted"/>
<evidence type="ECO:0000313" key="1">
    <source>
        <dbReference type="EMBL" id="GER82197.1"/>
    </source>
</evidence>
<organism evidence="1 2">
    <name type="scientific">Thermogemmatispora aurantia</name>
    <dbReference type="NCBI Taxonomy" id="2045279"/>
    <lineage>
        <taxon>Bacteria</taxon>
        <taxon>Bacillati</taxon>
        <taxon>Chloroflexota</taxon>
        <taxon>Ktedonobacteria</taxon>
        <taxon>Thermogemmatisporales</taxon>
        <taxon>Thermogemmatisporaceae</taxon>
        <taxon>Thermogemmatispora</taxon>
    </lineage>
</organism>
<reference evidence="1 2" key="1">
    <citation type="journal article" date="2019" name="Int. J. Syst. Evol. Microbiol.">
        <title>Thermogemmatispora aurantia sp. nov. and Thermogemmatispora argillosa sp. nov., within the class Ktedonobacteria, and emended description of the genus Thermogemmatispora.</title>
        <authorList>
            <person name="Zheng Y."/>
            <person name="Wang C.M."/>
            <person name="Sakai Y."/>
            <person name="Abe K."/>
            <person name="Yokota A."/>
            <person name="Yabe S."/>
        </authorList>
    </citation>
    <scope>NUCLEOTIDE SEQUENCE [LARGE SCALE GENOMIC DNA]</scope>
    <source>
        <strain evidence="1 2">A1-2</strain>
    </source>
</reference>
<dbReference type="Gene3D" id="3.40.30.10">
    <property type="entry name" value="Glutaredoxin"/>
    <property type="match status" value="1"/>
</dbReference>
<sequence>MLYFLAPTCATCAQGSQPLARVIQAARTTGAIALAIDVNSWDRPADLEAFVRAVGQPAASTLRWGIDPSGGIVSAYGIQTLESMVVISASGQVFTVSATPLSPAQLTALLQQASAGASARDAQP</sequence>
<protein>
    <recommendedName>
        <fullName evidence="3">Thioredoxin domain-containing protein</fullName>
    </recommendedName>
</protein>
<name>A0A5J4K6B3_9CHLR</name>